<dbReference type="InterPro" id="IPR050410">
    <property type="entry name" value="CCR4/nocturin_mRNA_transcr"/>
</dbReference>
<dbReference type="InterPro" id="IPR036691">
    <property type="entry name" value="Endo/exonu/phosph_ase_sf"/>
</dbReference>
<dbReference type="Pfam" id="PF03372">
    <property type="entry name" value="Exo_endo_phos"/>
    <property type="match status" value="1"/>
</dbReference>
<dbReference type="CDD" id="cd09083">
    <property type="entry name" value="EEP-1"/>
    <property type="match status" value="1"/>
</dbReference>
<dbReference type="KEGG" id="rai:RA0C_2028"/>
<dbReference type="RefSeq" id="WP_004918623.1">
    <property type="nucleotide sequence ID" value="NC_014738.1"/>
</dbReference>
<sequence>MKTIITNLFLAWVLLFSSFYSSQNLKLMTFNIRYDNPDDGLNVWRNRILNTKNLLEFYIPDIIGFQEVLPNQYLDLKTILPSYNSYSLGRDSENQGEACPLFFNKNRFELLDSGTFWLSPTPNKISKAWGANLNRICSWVMLKDNISKSTLKIYNLHFDHESELSRKNSLALIQEYINKDREQNIYTLVMGDFNTTFSNQELLQQVLPPLAEASTLAKKTLLNNGTFQAFGKKVGQSPRIDYIFVPKDTEVLQYQILSNQFYGQYPYDHFPVLTEIYITKLRRNIE</sequence>
<dbReference type="InterPro" id="IPR005135">
    <property type="entry name" value="Endo/exonuclease/phosphatase"/>
</dbReference>
<dbReference type="PANTHER" id="PTHR12121">
    <property type="entry name" value="CARBON CATABOLITE REPRESSOR PROTEIN 4"/>
    <property type="match status" value="1"/>
</dbReference>
<dbReference type="AlphaFoldDB" id="E4TDM8"/>
<evidence type="ECO:0000313" key="3">
    <source>
        <dbReference type="Proteomes" id="UP000010093"/>
    </source>
</evidence>
<dbReference type="PANTHER" id="PTHR12121:SF36">
    <property type="entry name" value="ENDONUCLEASE_EXONUCLEASE_PHOSPHATASE DOMAIN-CONTAINING PROTEIN"/>
    <property type="match status" value="1"/>
</dbReference>
<protein>
    <submittedName>
        <fullName evidence="2">Endonuclease/exonuclease/phosphatase</fullName>
    </submittedName>
</protein>
<evidence type="ECO:0000313" key="2">
    <source>
        <dbReference type="EMBL" id="AFD56898.1"/>
    </source>
</evidence>
<gene>
    <name evidence="2" type="ORF">RA0C_2028</name>
</gene>
<keyword evidence="2" id="KW-0269">Exonuclease</keyword>
<reference evidence="2 3" key="1">
    <citation type="journal article" date="2012" name="J. Bacteriol.">
        <title>Complete genome sequence of Riemerella anatipestifer reference strain.</title>
        <authorList>
            <person name="Wang X."/>
            <person name="Zhu D."/>
            <person name="Wang M."/>
            <person name="Cheng A."/>
            <person name="Jia R."/>
            <person name="Zhou Y."/>
            <person name="Chen Z."/>
            <person name="Luo Q."/>
            <person name="Liu F."/>
            <person name="Wang Y."/>
            <person name="Chen X.Y."/>
        </authorList>
    </citation>
    <scope>NUCLEOTIDE SEQUENCE [LARGE SCALE GENOMIC DNA]</scope>
    <source>
        <strain evidence="3">DSM 15868</strain>
    </source>
</reference>
<dbReference type="Gene3D" id="3.60.10.10">
    <property type="entry name" value="Endonuclease/exonuclease/phosphatase"/>
    <property type="match status" value="1"/>
</dbReference>
<dbReference type="GO" id="GO:0004519">
    <property type="term" value="F:endonuclease activity"/>
    <property type="evidence" value="ECO:0007669"/>
    <property type="project" value="UniProtKB-KW"/>
</dbReference>
<dbReference type="KEGG" id="ran:Riean_1732"/>
<dbReference type="GO" id="GO:0000175">
    <property type="term" value="F:3'-5'-RNA exonuclease activity"/>
    <property type="evidence" value="ECO:0007669"/>
    <property type="project" value="TreeGrafter"/>
</dbReference>
<dbReference type="EMBL" id="CP003388">
    <property type="protein sequence ID" value="AFD56898.1"/>
    <property type="molecule type" value="Genomic_DNA"/>
</dbReference>
<dbReference type="PATRIC" id="fig|693978.17.peg.2010"/>
<evidence type="ECO:0000259" key="1">
    <source>
        <dbReference type="Pfam" id="PF03372"/>
    </source>
</evidence>
<dbReference type="GeneID" id="93718842"/>
<dbReference type="SUPFAM" id="SSF56219">
    <property type="entry name" value="DNase I-like"/>
    <property type="match status" value="1"/>
</dbReference>
<proteinExistence type="predicted"/>
<keyword evidence="2" id="KW-0378">Hydrolase</keyword>
<keyword evidence="2" id="KW-0540">Nuclease</keyword>
<organism evidence="2 3">
    <name type="scientific">Riemerella anatipestifer (strain ATCC 11845 / DSM 15868 / JCM 9532 / NCTC 11014)</name>
    <dbReference type="NCBI Taxonomy" id="693978"/>
    <lineage>
        <taxon>Bacteria</taxon>
        <taxon>Pseudomonadati</taxon>
        <taxon>Bacteroidota</taxon>
        <taxon>Flavobacteriia</taxon>
        <taxon>Flavobacteriales</taxon>
        <taxon>Weeksellaceae</taxon>
        <taxon>Riemerella</taxon>
    </lineage>
</organism>
<accession>E4TDM8</accession>
<name>E4TDM8_RIEAD</name>
<feature type="domain" description="Endonuclease/exonuclease/phosphatase" evidence="1">
    <location>
        <begin position="28"/>
        <end position="256"/>
    </location>
</feature>
<dbReference type="HOGENOM" id="CLU_030508_1_0_10"/>
<keyword evidence="2" id="KW-0255">Endonuclease</keyword>
<dbReference type="Proteomes" id="UP000010093">
    <property type="component" value="Chromosome"/>
</dbReference>